<dbReference type="GO" id="GO:0005634">
    <property type="term" value="C:nucleus"/>
    <property type="evidence" value="ECO:0007669"/>
    <property type="project" value="UniProtKB-SubCell"/>
</dbReference>
<evidence type="ECO:0000256" key="6">
    <source>
        <dbReference type="SAM" id="Coils"/>
    </source>
</evidence>
<dbReference type="GO" id="GO:0046983">
    <property type="term" value="F:protein dimerization activity"/>
    <property type="evidence" value="ECO:0007669"/>
    <property type="project" value="InterPro"/>
</dbReference>
<keyword evidence="6" id="KW-0175">Coiled coil</keyword>
<dbReference type="InterPro" id="IPR002100">
    <property type="entry name" value="TF_MADSbox"/>
</dbReference>
<dbReference type="PANTHER" id="PTHR11945">
    <property type="entry name" value="MADS BOX PROTEIN"/>
    <property type="match status" value="1"/>
</dbReference>
<reference evidence="8" key="1">
    <citation type="submission" date="2014-07" db="EMBL/GenBank/DDBJ databases">
        <title>Identification of a novel salt tolerance gene in wild soybean by whole-genome sequencing.</title>
        <authorList>
            <person name="Lam H.-M."/>
            <person name="Qi X."/>
            <person name="Li M.-W."/>
            <person name="Liu X."/>
            <person name="Xie M."/>
            <person name="Ni M."/>
            <person name="Xu X."/>
        </authorList>
    </citation>
    <scope>NUCLEOTIDE SEQUENCE [LARGE SCALE GENOMIC DNA]</scope>
    <source>
        <tissue evidence="8">Root</tissue>
    </source>
</reference>
<evidence type="ECO:0000256" key="3">
    <source>
        <dbReference type="ARBA" id="ARBA00023125"/>
    </source>
</evidence>
<evidence type="ECO:0000256" key="4">
    <source>
        <dbReference type="ARBA" id="ARBA00023163"/>
    </source>
</evidence>
<dbReference type="PANTHER" id="PTHR11945:SF776">
    <property type="entry name" value="AGAMOUS-LIKE 50-RELATED"/>
    <property type="match status" value="1"/>
</dbReference>
<dbReference type="SMART" id="SM00432">
    <property type="entry name" value="MADS"/>
    <property type="match status" value="1"/>
</dbReference>
<name>A0A0B2RUK8_GLYSO</name>
<evidence type="ECO:0000256" key="2">
    <source>
        <dbReference type="ARBA" id="ARBA00023015"/>
    </source>
</evidence>
<dbReference type="GO" id="GO:0000978">
    <property type="term" value="F:RNA polymerase II cis-regulatory region sequence-specific DNA binding"/>
    <property type="evidence" value="ECO:0007669"/>
    <property type="project" value="TreeGrafter"/>
</dbReference>
<keyword evidence="3" id="KW-0238">DNA-binding</keyword>
<feature type="coiled-coil region" evidence="6">
    <location>
        <begin position="102"/>
        <end position="164"/>
    </location>
</feature>
<organism evidence="8">
    <name type="scientific">Glycine soja</name>
    <name type="common">Wild soybean</name>
    <dbReference type="NCBI Taxonomy" id="3848"/>
    <lineage>
        <taxon>Eukaryota</taxon>
        <taxon>Viridiplantae</taxon>
        <taxon>Streptophyta</taxon>
        <taxon>Embryophyta</taxon>
        <taxon>Tracheophyta</taxon>
        <taxon>Spermatophyta</taxon>
        <taxon>Magnoliopsida</taxon>
        <taxon>eudicotyledons</taxon>
        <taxon>Gunneridae</taxon>
        <taxon>Pentapetalae</taxon>
        <taxon>rosids</taxon>
        <taxon>fabids</taxon>
        <taxon>Fabales</taxon>
        <taxon>Fabaceae</taxon>
        <taxon>Papilionoideae</taxon>
        <taxon>50 kb inversion clade</taxon>
        <taxon>NPAAA clade</taxon>
        <taxon>indigoferoid/millettioid clade</taxon>
        <taxon>Phaseoleae</taxon>
        <taxon>Glycine</taxon>
        <taxon>Glycine subgen. Soja</taxon>
    </lineage>
</organism>
<dbReference type="SUPFAM" id="SSF55455">
    <property type="entry name" value="SRF-like"/>
    <property type="match status" value="1"/>
</dbReference>
<evidence type="ECO:0000313" key="8">
    <source>
        <dbReference type="EMBL" id="KHN35924.1"/>
    </source>
</evidence>
<protein>
    <submittedName>
        <fullName evidence="8">Agamous-like MADS-box protein AGL62</fullName>
    </submittedName>
</protein>
<keyword evidence="4" id="KW-0804">Transcription</keyword>
<comment type="subcellular location">
    <subcellularLocation>
        <location evidence="1">Nucleus</location>
    </subcellularLocation>
</comment>
<dbReference type="Proteomes" id="UP000053555">
    <property type="component" value="Unassembled WGS sequence"/>
</dbReference>
<dbReference type="GO" id="GO:0000981">
    <property type="term" value="F:DNA-binding transcription factor activity, RNA polymerase II-specific"/>
    <property type="evidence" value="ECO:0007669"/>
    <property type="project" value="TreeGrafter"/>
</dbReference>
<feature type="domain" description="MADS-box" evidence="7">
    <location>
        <begin position="7"/>
        <end position="67"/>
    </location>
</feature>
<dbReference type="PROSITE" id="PS50066">
    <property type="entry name" value="MADS_BOX_2"/>
    <property type="match status" value="1"/>
</dbReference>
<dbReference type="Gene3D" id="3.40.1810.10">
    <property type="entry name" value="Transcription factor, MADS-box"/>
    <property type="match status" value="1"/>
</dbReference>
<feature type="non-terminal residue" evidence="8">
    <location>
        <position position="1"/>
    </location>
</feature>
<keyword evidence="5" id="KW-0539">Nucleus</keyword>
<dbReference type="InterPro" id="IPR036879">
    <property type="entry name" value="TF_MADSbox_sf"/>
</dbReference>
<sequence>IIKNTKGRQKKIEIKKMSNKRNLQVTFSKRRTGIFKKASELTTLCGMNLAVIMSSPGNRVFSFGSPSVDSVIQHYTAQGPPPLLNLELNEASIDEHELHVHLNNLSDQIAAEKKHKKDLNRMLNAAEEHVWFVMPIKSMNDAQLETYKKMLEELKTYANEKREKLLQRLPNTSMGVATLTHDFRF</sequence>
<evidence type="ECO:0000256" key="5">
    <source>
        <dbReference type="ARBA" id="ARBA00023242"/>
    </source>
</evidence>
<dbReference type="Pfam" id="PF00319">
    <property type="entry name" value="SRF-TF"/>
    <property type="match status" value="1"/>
</dbReference>
<gene>
    <name evidence="8" type="ORF">glysoja_037810</name>
</gene>
<accession>A0A0B2RUK8</accession>
<keyword evidence="2" id="KW-0805">Transcription regulation</keyword>
<proteinExistence type="predicted"/>
<dbReference type="FunFam" id="3.40.1810.10:FF:000006">
    <property type="entry name" value="Agamous-like MADS-box protein AGL62"/>
    <property type="match status" value="1"/>
</dbReference>
<evidence type="ECO:0000259" key="7">
    <source>
        <dbReference type="PROSITE" id="PS50066"/>
    </source>
</evidence>
<dbReference type="EMBL" id="KN647916">
    <property type="protein sequence ID" value="KHN35924.1"/>
    <property type="molecule type" value="Genomic_DNA"/>
</dbReference>
<dbReference type="PRINTS" id="PR00404">
    <property type="entry name" value="MADSDOMAIN"/>
</dbReference>
<dbReference type="AlphaFoldDB" id="A0A0B2RUK8"/>
<evidence type="ECO:0000256" key="1">
    <source>
        <dbReference type="ARBA" id="ARBA00004123"/>
    </source>
</evidence>